<organism evidence="2 3">
    <name type="scientific">Aspergillus avenaceus</name>
    <dbReference type="NCBI Taxonomy" id="36643"/>
    <lineage>
        <taxon>Eukaryota</taxon>
        <taxon>Fungi</taxon>
        <taxon>Dikarya</taxon>
        <taxon>Ascomycota</taxon>
        <taxon>Pezizomycotina</taxon>
        <taxon>Eurotiomycetes</taxon>
        <taxon>Eurotiomycetidae</taxon>
        <taxon>Eurotiales</taxon>
        <taxon>Aspergillaceae</taxon>
        <taxon>Aspergillus</taxon>
        <taxon>Aspergillus subgen. Circumdati</taxon>
    </lineage>
</organism>
<keyword evidence="1" id="KW-0472">Membrane</keyword>
<evidence type="ECO:0000256" key="1">
    <source>
        <dbReference type="SAM" id="Phobius"/>
    </source>
</evidence>
<reference evidence="2 3" key="1">
    <citation type="submission" date="2019-04" db="EMBL/GenBank/DDBJ databases">
        <title>Friends and foes A comparative genomics study of 23 Aspergillus species from section Flavi.</title>
        <authorList>
            <consortium name="DOE Joint Genome Institute"/>
            <person name="Kjaerbolling I."/>
            <person name="Vesth T."/>
            <person name="Frisvad J.C."/>
            <person name="Nybo J.L."/>
            <person name="Theobald S."/>
            <person name="Kildgaard S."/>
            <person name="Isbrandt T."/>
            <person name="Kuo A."/>
            <person name="Sato A."/>
            <person name="Lyhne E.K."/>
            <person name="Kogle M.E."/>
            <person name="Wiebenga A."/>
            <person name="Kun R.S."/>
            <person name="Lubbers R.J."/>
            <person name="Makela M.R."/>
            <person name="Barry K."/>
            <person name="Chovatia M."/>
            <person name="Clum A."/>
            <person name="Daum C."/>
            <person name="Haridas S."/>
            <person name="He G."/>
            <person name="LaButti K."/>
            <person name="Lipzen A."/>
            <person name="Mondo S."/>
            <person name="Riley R."/>
            <person name="Salamov A."/>
            <person name="Simmons B.A."/>
            <person name="Magnuson J.K."/>
            <person name="Henrissat B."/>
            <person name="Mortensen U.H."/>
            <person name="Larsen T.O."/>
            <person name="Devries R.P."/>
            <person name="Grigoriev I.V."/>
            <person name="Machida M."/>
            <person name="Baker S.E."/>
            <person name="Andersen M.R."/>
        </authorList>
    </citation>
    <scope>NUCLEOTIDE SEQUENCE [LARGE SCALE GENOMIC DNA]</scope>
    <source>
        <strain evidence="2 3">IBT 18842</strain>
    </source>
</reference>
<evidence type="ECO:0000313" key="3">
    <source>
        <dbReference type="Proteomes" id="UP000325780"/>
    </source>
</evidence>
<sequence>MKEKGRIRDNPYPKKVKLGIWSVPPNPGPAVLFILSLEWRSAVPSRRNQGTLLTYYYAVLFLFINYFFFSLSTVLP</sequence>
<name>A0A5N6U6X5_ASPAV</name>
<gene>
    <name evidence="2" type="ORF">BDV25DRAFT_147647</name>
</gene>
<feature type="transmembrane region" description="Helical" evidence="1">
    <location>
        <begin position="55"/>
        <end position="75"/>
    </location>
</feature>
<dbReference type="EMBL" id="ML742029">
    <property type="protein sequence ID" value="KAE8154405.1"/>
    <property type="molecule type" value="Genomic_DNA"/>
</dbReference>
<accession>A0A5N6U6X5</accession>
<protein>
    <submittedName>
        <fullName evidence="2">Uncharacterized protein</fullName>
    </submittedName>
</protein>
<keyword evidence="1" id="KW-0812">Transmembrane</keyword>
<evidence type="ECO:0000313" key="2">
    <source>
        <dbReference type="EMBL" id="KAE8154405.1"/>
    </source>
</evidence>
<keyword evidence="3" id="KW-1185">Reference proteome</keyword>
<keyword evidence="1" id="KW-1133">Transmembrane helix</keyword>
<dbReference type="AlphaFoldDB" id="A0A5N6U6X5"/>
<dbReference type="Proteomes" id="UP000325780">
    <property type="component" value="Unassembled WGS sequence"/>
</dbReference>
<proteinExistence type="predicted"/>